<evidence type="ECO:0000313" key="4">
    <source>
        <dbReference type="EMBL" id="POY74640.1"/>
    </source>
</evidence>
<dbReference type="AlphaFoldDB" id="A0A2S5BCZ4"/>
<comment type="similarity">
    <text evidence="1">Belongs to the OPI10 family.</text>
</comment>
<dbReference type="InterPro" id="IPR031318">
    <property type="entry name" value="OPI10"/>
</dbReference>
<gene>
    <name evidence="4" type="ORF">BMF94_2402</name>
</gene>
<comment type="caution">
    <text evidence="4">The sequence shown here is derived from an EMBL/GenBank/DDBJ whole genome shotgun (WGS) entry which is preliminary data.</text>
</comment>
<dbReference type="GO" id="GO:0005829">
    <property type="term" value="C:cytosol"/>
    <property type="evidence" value="ECO:0007669"/>
    <property type="project" value="TreeGrafter"/>
</dbReference>
<protein>
    <submittedName>
        <fullName evidence="4">Uncharacterized protein</fullName>
    </submittedName>
</protein>
<dbReference type="Proteomes" id="UP000237144">
    <property type="component" value="Unassembled WGS sequence"/>
</dbReference>
<dbReference type="OrthoDB" id="10248398at2759"/>
<evidence type="ECO:0000259" key="2">
    <source>
        <dbReference type="Pfam" id="PF05603"/>
    </source>
</evidence>
<dbReference type="STRING" id="741276.A0A2S5BCZ4"/>
<dbReference type="EMBL" id="PJQD01000023">
    <property type="protein sequence ID" value="POY74640.1"/>
    <property type="molecule type" value="Genomic_DNA"/>
</dbReference>
<feature type="domain" description="Hikeshi-like C-terminal" evidence="3">
    <location>
        <begin position="146"/>
        <end position="201"/>
    </location>
</feature>
<feature type="domain" description="Hikeshi-like N-terminal" evidence="2">
    <location>
        <begin position="5"/>
        <end position="116"/>
    </location>
</feature>
<organism evidence="4 5">
    <name type="scientific">Rhodotorula taiwanensis</name>
    <dbReference type="NCBI Taxonomy" id="741276"/>
    <lineage>
        <taxon>Eukaryota</taxon>
        <taxon>Fungi</taxon>
        <taxon>Dikarya</taxon>
        <taxon>Basidiomycota</taxon>
        <taxon>Pucciniomycotina</taxon>
        <taxon>Microbotryomycetes</taxon>
        <taxon>Sporidiobolales</taxon>
        <taxon>Sporidiobolaceae</taxon>
        <taxon>Rhodotorula</taxon>
    </lineage>
</organism>
<dbReference type="GO" id="GO:0005634">
    <property type="term" value="C:nucleus"/>
    <property type="evidence" value="ECO:0007669"/>
    <property type="project" value="TreeGrafter"/>
</dbReference>
<dbReference type="InterPro" id="IPR008493">
    <property type="entry name" value="Hikeshi-like_N"/>
</dbReference>
<dbReference type="InterPro" id="IPR048364">
    <property type="entry name" value="Hikeshi-like_C"/>
</dbReference>
<sequence length="205" mass="21564">MPDTPERFATQISDAQELNHISVFLTGQSPFPEGYGCTIHLETPGKGWQIIGGLTNAKPSAIFRLRKTFLPSSTSFSAATFGAPAGAPSASSTATLGILCEPLPSVEAQLAALGQSASAIAANPSNSTALVPASSAAANKRSNPDPVQLAQLVGKNLFNAVAGFAQPLPNGQPGQWIPFDTIEKWYREFERKLRTTGVGFLLHTD</sequence>
<dbReference type="Pfam" id="PF05603">
    <property type="entry name" value="Hikeshi-like_N"/>
    <property type="match status" value="1"/>
</dbReference>
<evidence type="ECO:0000259" key="3">
    <source>
        <dbReference type="Pfam" id="PF21057"/>
    </source>
</evidence>
<evidence type="ECO:0000313" key="5">
    <source>
        <dbReference type="Proteomes" id="UP000237144"/>
    </source>
</evidence>
<proteinExistence type="inferred from homology"/>
<dbReference type="GO" id="GO:0061608">
    <property type="term" value="F:nuclear import signal receptor activity"/>
    <property type="evidence" value="ECO:0007669"/>
    <property type="project" value="TreeGrafter"/>
</dbReference>
<evidence type="ECO:0000256" key="1">
    <source>
        <dbReference type="ARBA" id="ARBA00006623"/>
    </source>
</evidence>
<dbReference type="PANTHER" id="PTHR12925:SF0">
    <property type="entry name" value="PROTEIN HIKESHI"/>
    <property type="match status" value="1"/>
</dbReference>
<dbReference type="Pfam" id="PF21057">
    <property type="entry name" value="Hikeshi-like_C"/>
    <property type="match status" value="1"/>
</dbReference>
<keyword evidence="5" id="KW-1185">Reference proteome</keyword>
<dbReference type="PANTHER" id="PTHR12925">
    <property type="entry name" value="HIKESHI FAMILY MEMBER"/>
    <property type="match status" value="1"/>
</dbReference>
<dbReference type="GO" id="GO:0006606">
    <property type="term" value="P:protein import into nucleus"/>
    <property type="evidence" value="ECO:0007669"/>
    <property type="project" value="TreeGrafter"/>
</dbReference>
<reference evidence="4 5" key="1">
    <citation type="journal article" date="2018" name="Front. Microbiol.">
        <title>Prospects for Fungal Bioremediation of Acidic Radioactive Waste Sites: Characterization and Genome Sequence of Rhodotorula taiwanensis MD1149.</title>
        <authorList>
            <person name="Tkavc R."/>
            <person name="Matrosova V.Y."/>
            <person name="Grichenko O.E."/>
            <person name="Gostincar C."/>
            <person name="Volpe R.P."/>
            <person name="Klimenkova P."/>
            <person name="Gaidamakova E.K."/>
            <person name="Zhou C.E."/>
            <person name="Stewart B.J."/>
            <person name="Lyman M.G."/>
            <person name="Malfatti S.A."/>
            <person name="Rubinfeld B."/>
            <person name="Courtot M."/>
            <person name="Singh J."/>
            <person name="Dalgard C.L."/>
            <person name="Hamilton T."/>
            <person name="Frey K.G."/>
            <person name="Gunde-Cimerman N."/>
            <person name="Dugan L."/>
            <person name="Daly M.J."/>
        </authorList>
    </citation>
    <scope>NUCLEOTIDE SEQUENCE [LARGE SCALE GENOMIC DNA]</scope>
    <source>
        <strain evidence="4 5">MD1149</strain>
    </source>
</reference>
<name>A0A2S5BCZ4_9BASI</name>
<accession>A0A2S5BCZ4</accession>